<name>A0AAW8JNH6_9GAMM</name>
<evidence type="ECO:0000313" key="2">
    <source>
        <dbReference type="Proteomes" id="UP001243195"/>
    </source>
</evidence>
<dbReference type="RefSeq" id="WP_308956172.1">
    <property type="nucleotide sequence ID" value="NZ_JAVICY010000012.1"/>
</dbReference>
<reference evidence="1" key="1">
    <citation type="submission" date="2023-08" db="EMBL/GenBank/DDBJ databases">
        <title>Emergence of clinically-relevant ST2 carbapenem-resistant Acinetobacter baumannii strains in hospital sewages in Zhejiang, East of China.</title>
        <authorList>
            <person name="Kaichao C."/>
            <person name="Zhang R."/>
        </authorList>
    </citation>
    <scope>NUCLEOTIDE SEQUENCE</scope>
    <source>
        <strain evidence="1">M-SY-60</strain>
    </source>
</reference>
<protein>
    <submittedName>
        <fullName evidence="1">DUF3144 domain-containing protein</fullName>
    </submittedName>
</protein>
<dbReference type="AlphaFoldDB" id="A0AAW8JNH6"/>
<dbReference type="InterPro" id="IPR021490">
    <property type="entry name" value="DUF3144"/>
</dbReference>
<organism evidence="1 2">
    <name type="scientific">Acinetobacter gerneri</name>
    <dbReference type="NCBI Taxonomy" id="202952"/>
    <lineage>
        <taxon>Bacteria</taxon>
        <taxon>Pseudomonadati</taxon>
        <taxon>Pseudomonadota</taxon>
        <taxon>Gammaproteobacteria</taxon>
        <taxon>Moraxellales</taxon>
        <taxon>Moraxellaceae</taxon>
        <taxon>Acinetobacter</taxon>
    </lineage>
</organism>
<evidence type="ECO:0000313" key="1">
    <source>
        <dbReference type="EMBL" id="MDQ9071719.1"/>
    </source>
</evidence>
<comment type="caution">
    <text evidence="1">The sequence shown here is derived from an EMBL/GenBank/DDBJ whole genome shotgun (WGS) entry which is preliminary data.</text>
</comment>
<proteinExistence type="predicted"/>
<dbReference type="Proteomes" id="UP001243195">
    <property type="component" value="Unassembled WGS sequence"/>
</dbReference>
<dbReference type="EMBL" id="JAVIDA010000011">
    <property type="protein sequence ID" value="MDQ9071719.1"/>
    <property type="molecule type" value="Genomic_DNA"/>
</dbReference>
<dbReference type="Pfam" id="PF11342">
    <property type="entry name" value="DUF3144"/>
    <property type="match status" value="1"/>
</dbReference>
<accession>A0AAW8JNH6</accession>
<sequence length="138" mass="16293">MSKKIDATDVTEEEALNAVFFERADEFIKLANDFCRPPKGEKANPDELRGQVSAAMLFATARFNTWVAANTFKNGEEMRDAKSEVMSYILQQFQMMLEDNFDEYCEQFDNYLRFRKNEDFHTHKHDHDDTDHHHDHSH</sequence>
<gene>
    <name evidence="1" type="ORF">RFH51_09630</name>
</gene>
<dbReference type="Gene3D" id="1.10.287.3020">
    <property type="match status" value="1"/>
</dbReference>